<feature type="compositionally biased region" description="Acidic residues" evidence="1">
    <location>
        <begin position="262"/>
        <end position="287"/>
    </location>
</feature>
<reference evidence="2 3" key="1">
    <citation type="submission" date="2014-11" db="EMBL/GenBank/DDBJ databases">
        <authorList>
            <person name="Zhu J."/>
            <person name="Qi W."/>
            <person name="Song R."/>
        </authorList>
    </citation>
    <scope>NUCLEOTIDE SEQUENCE [LARGE SCALE GENOMIC DNA]</scope>
</reference>
<dbReference type="VEuPathDB" id="CryptoDB:Vbra_9398"/>
<evidence type="ECO:0000313" key="3">
    <source>
        <dbReference type="Proteomes" id="UP000041254"/>
    </source>
</evidence>
<sequence>MGLASRRCAPGAGNLGINYDAIKKARPYAKRQKEAGEMITYHHIIPKSLLVKWWNKAVCPKEGQEAIRKFVNVLAEHAPNYSGFVENRATPADVQEWKDFMKDPSDPIELEFRKKLRVAVTWMPGNVAKGPAPGRRTGDPGSDFDYGVCWYQSCVHGQPLCPASIEANRLMRQYVETGDVSLLPRTVELFSLIASKEGDGAPFYNQLWTRRGKKWTAGSDETMKPLYSADPAAYCRKLQAMEAGHTGSELQTNQTTTATAEYEGEYDNFEDEESDEEEEWKEEEEEE</sequence>
<accession>A0A0G4FPS4</accession>
<gene>
    <name evidence="2" type="ORF">Vbra_9398</name>
</gene>
<proteinExistence type="predicted"/>
<evidence type="ECO:0000313" key="2">
    <source>
        <dbReference type="EMBL" id="CEM16020.1"/>
    </source>
</evidence>
<keyword evidence="3" id="KW-1185">Reference proteome</keyword>
<name>A0A0G4FPS4_VITBC</name>
<dbReference type="AlphaFoldDB" id="A0A0G4FPS4"/>
<dbReference type="EMBL" id="CDMY01000476">
    <property type="protein sequence ID" value="CEM16020.1"/>
    <property type="molecule type" value="Genomic_DNA"/>
</dbReference>
<protein>
    <submittedName>
        <fullName evidence="2">Uncharacterized protein</fullName>
    </submittedName>
</protein>
<dbReference type="PhylomeDB" id="A0A0G4FPS4"/>
<organism evidence="2 3">
    <name type="scientific">Vitrella brassicaformis (strain CCMP3155)</name>
    <dbReference type="NCBI Taxonomy" id="1169540"/>
    <lineage>
        <taxon>Eukaryota</taxon>
        <taxon>Sar</taxon>
        <taxon>Alveolata</taxon>
        <taxon>Colpodellida</taxon>
        <taxon>Vitrellaceae</taxon>
        <taxon>Vitrella</taxon>
    </lineage>
</organism>
<dbReference type="InParanoid" id="A0A0G4FPS4"/>
<dbReference type="Proteomes" id="UP000041254">
    <property type="component" value="Unassembled WGS sequence"/>
</dbReference>
<evidence type="ECO:0000256" key="1">
    <source>
        <dbReference type="SAM" id="MobiDB-lite"/>
    </source>
</evidence>
<feature type="region of interest" description="Disordered" evidence="1">
    <location>
        <begin position="245"/>
        <end position="287"/>
    </location>
</feature>